<dbReference type="InterPro" id="IPR013087">
    <property type="entry name" value="Znf_C2H2_type"/>
</dbReference>
<name>A0AAE0MR05_9PEZI</name>
<dbReference type="RefSeq" id="XP_062681108.1">
    <property type="nucleotide sequence ID" value="XM_062822390.1"/>
</dbReference>
<evidence type="ECO:0000313" key="3">
    <source>
        <dbReference type="EMBL" id="KAK3343315.1"/>
    </source>
</evidence>
<reference evidence="3" key="2">
    <citation type="submission" date="2023-06" db="EMBL/GenBank/DDBJ databases">
        <authorList>
            <consortium name="Lawrence Berkeley National Laboratory"/>
            <person name="Haridas S."/>
            <person name="Hensen N."/>
            <person name="Bonometti L."/>
            <person name="Westerberg I."/>
            <person name="Brannstrom I.O."/>
            <person name="Guillou S."/>
            <person name="Cros-Aarteil S."/>
            <person name="Calhoun S."/>
            <person name="Kuo A."/>
            <person name="Mondo S."/>
            <person name="Pangilinan J."/>
            <person name="Riley R."/>
            <person name="Labutti K."/>
            <person name="Andreopoulos B."/>
            <person name="Lipzen A."/>
            <person name="Chen C."/>
            <person name="Yanf M."/>
            <person name="Daum C."/>
            <person name="Ng V."/>
            <person name="Clum A."/>
            <person name="Steindorff A."/>
            <person name="Ohm R."/>
            <person name="Martin F."/>
            <person name="Silar P."/>
            <person name="Natvig D."/>
            <person name="Lalanne C."/>
            <person name="Gautier V."/>
            <person name="Ament-Velasquez S.L."/>
            <person name="Kruys A."/>
            <person name="Hutchinson M.I."/>
            <person name="Powell A.J."/>
            <person name="Barry K."/>
            <person name="Miller A.N."/>
            <person name="Grigoriev I.V."/>
            <person name="Debuchy R."/>
            <person name="Gladieux P."/>
            <person name="Thoren M.H."/>
            <person name="Johannesson H."/>
        </authorList>
    </citation>
    <scope>NUCLEOTIDE SEQUENCE</scope>
    <source>
        <strain evidence="3">CBS 560.94</strain>
    </source>
</reference>
<dbReference type="SUPFAM" id="SSF57667">
    <property type="entry name" value="beta-beta-alpha zinc fingers"/>
    <property type="match status" value="1"/>
</dbReference>
<dbReference type="EMBL" id="JAUEPP010000005">
    <property type="protein sequence ID" value="KAK3343315.1"/>
    <property type="molecule type" value="Genomic_DNA"/>
</dbReference>
<reference evidence="3" key="1">
    <citation type="journal article" date="2023" name="Mol. Phylogenet. Evol.">
        <title>Genome-scale phylogeny and comparative genomics of the fungal order Sordariales.</title>
        <authorList>
            <person name="Hensen N."/>
            <person name="Bonometti L."/>
            <person name="Westerberg I."/>
            <person name="Brannstrom I.O."/>
            <person name="Guillou S."/>
            <person name="Cros-Aarteil S."/>
            <person name="Calhoun S."/>
            <person name="Haridas S."/>
            <person name="Kuo A."/>
            <person name="Mondo S."/>
            <person name="Pangilinan J."/>
            <person name="Riley R."/>
            <person name="LaButti K."/>
            <person name="Andreopoulos B."/>
            <person name="Lipzen A."/>
            <person name="Chen C."/>
            <person name="Yan M."/>
            <person name="Daum C."/>
            <person name="Ng V."/>
            <person name="Clum A."/>
            <person name="Steindorff A."/>
            <person name="Ohm R.A."/>
            <person name="Martin F."/>
            <person name="Silar P."/>
            <person name="Natvig D.O."/>
            <person name="Lalanne C."/>
            <person name="Gautier V."/>
            <person name="Ament-Velasquez S.L."/>
            <person name="Kruys A."/>
            <person name="Hutchinson M.I."/>
            <person name="Powell A.J."/>
            <person name="Barry K."/>
            <person name="Miller A.N."/>
            <person name="Grigoriev I.V."/>
            <person name="Debuchy R."/>
            <person name="Gladieux P."/>
            <person name="Hiltunen Thoren M."/>
            <person name="Johannesson H."/>
        </authorList>
    </citation>
    <scope>NUCLEOTIDE SEQUENCE</scope>
    <source>
        <strain evidence="3">CBS 560.94</strain>
    </source>
</reference>
<evidence type="ECO:0000259" key="2">
    <source>
        <dbReference type="SMART" id="SM00355"/>
    </source>
</evidence>
<dbReference type="GeneID" id="87859544"/>
<accession>A0AAE0MR05</accession>
<keyword evidence="4" id="KW-1185">Reference proteome</keyword>
<organism evidence="3 4">
    <name type="scientific">Neurospora tetraspora</name>
    <dbReference type="NCBI Taxonomy" id="94610"/>
    <lineage>
        <taxon>Eukaryota</taxon>
        <taxon>Fungi</taxon>
        <taxon>Dikarya</taxon>
        <taxon>Ascomycota</taxon>
        <taxon>Pezizomycotina</taxon>
        <taxon>Sordariomycetes</taxon>
        <taxon>Sordariomycetidae</taxon>
        <taxon>Sordariales</taxon>
        <taxon>Sordariaceae</taxon>
        <taxon>Neurospora</taxon>
    </lineage>
</organism>
<comment type="caution">
    <text evidence="3">The sequence shown here is derived from an EMBL/GenBank/DDBJ whole genome shotgun (WGS) entry which is preliminary data.</text>
</comment>
<proteinExistence type="predicted"/>
<dbReference type="AlphaFoldDB" id="A0AAE0MR05"/>
<dbReference type="SMART" id="SM00355">
    <property type="entry name" value="ZnF_C2H2"/>
    <property type="match status" value="2"/>
</dbReference>
<feature type="domain" description="C2H2-type" evidence="2">
    <location>
        <begin position="216"/>
        <end position="249"/>
    </location>
</feature>
<dbReference type="Proteomes" id="UP001278500">
    <property type="component" value="Unassembled WGS sequence"/>
</dbReference>
<sequence>MEFNPVSALCSPINNGSLFETVFTAQPNIQVPFTDIAYDSDHLNASSHLLEQTQDSIDPALMMVNHYSIDVEPLSLFAGLPPSVHEGLPDEWPKPASSDAAHAASGKEDENLPSDSPAFGPEPQATSTQFLEPPSTNVSAGTPATAPPTPSSPARDKAPRTRSLSPRNSRYACEDCGIFSKTKRDHKRHLNTNKHKTNVQIAGSNMSSPPVTATGVHCPVTGCKYHRSTSGGRKLSREDNLWRHIRKAHGMEICG</sequence>
<feature type="region of interest" description="Disordered" evidence="1">
    <location>
        <begin position="87"/>
        <end position="168"/>
    </location>
</feature>
<protein>
    <recommendedName>
        <fullName evidence="2">C2H2-type domain-containing protein</fullName>
    </recommendedName>
</protein>
<feature type="compositionally biased region" description="Polar residues" evidence="1">
    <location>
        <begin position="124"/>
        <end position="138"/>
    </location>
</feature>
<feature type="domain" description="C2H2-type" evidence="2">
    <location>
        <begin position="171"/>
        <end position="195"/>
    </location>
</feature>
<gene>
    <name evidence="3" type="ORF">B0H65DRAFT_245577</name>
</gene>
<evidence type="ECO:0000256" key="1">
    <source>
        <dbReference type="SAM" id="MobiDB-lite"/>
    </source>
</evidence>
<dbReference type="InterPro" id="IPR036236">
    <property type="entry name" value="Znf_C2H2_sf"/>
</dbReference>
<evidence type="ECO:0000313" key="4">
    <source>
        <dbReference type="Proteomes" id="UP001278500"/>
    </source>
</evidence>